<sequence>MCYIYKTKNPNKLTLAIEIDRKDILDATVRTMKAKKEMTYEKIKIQMIDAVRNHFMLSVDMIKKSVDWLVGNDYLERSEIGTYSCTLLE</sequence>
<evidence type="ECO:0000259" key="1">
    <source>
        <dbReference type="SMART" id="SM00884"/>
    </source>
</evidence>
<name>A0A4S8LAG1_DENBC</name>
<dbReference type="Pfam" id="PF10557">
    <property type="entry name" value="Cullin_Nedd8"/>
    <property type="match status" value="1"/>
</dbReference>
<organism evidence="2 3">
    <name type="scientific">Dendrothele bispora (strain CBS 962.96)</name>
    <dbReference type="NCBI Taxonomy" id="1314807"/>
    <lineage>
        <taxon>Eukaryota</taxon>
        <taxon>Fungi</taxon>
        <taxon>Dikarya</taxon>
        <taxon>Basidiomycota</taxon>
        <taxon>Agaricomycotina</taxon>
        <taxon>Agaricomycetes</taxon>
        <taxon>Agaricomycetidae</taxon>
        <taxon>Agaricales</taxon>
        <taxon>Agaricales incertae sedis</taxon>
        <taxon>Dendrothele</taxon>
    </lineage>
</organism>
<dbReference type="Gene3D" id="1.10.10.10">
    <property type="entry name" value="Winged helix-like DNA-binding domain superfamily/Winged helix DNA-binding domain"/>
    <property type="match status" value="1"/>
</dbReference>
<dbReference type="InterPro" id="IPR036388">
    <property type="entry name" value="WH-like_DNA-bd_sf"/>
</dbReference>
<gene>
    <name evidence="2" type="ORF">K435DRAFT_925518</name>
</gene>
<dbReference type="OrthoDB" id="27073at2759"/>
<accession>A0A4S8LAG1</accession>
<dbReference type="EMBL" id="ML179538">
    <property type="protein sequence ID" value="THU85610.1"/>
    <property type="molecule type" value="Genomic_DNA"/>
</dbReference>
<evidence type="ECO:0000313" key="3">
    <source>
        <dbReference type="Proteomes" id="UP000297245"/>
    </source>
</evidence>
<keyword evidence="3" id="KW-1185">Reference proteome</keyword>
<proteinExistence type="predicted"/>
<dbReference type="InterPro" id="IPR036390">
    <property type="entry name" value="WH_DNA-bd_sf"/>
</dbReference>
<dbReference type="AlphaFoldDB" id="A0A4S8LAG1"/>
<evidence type="ECO:0000313" key="2">
    <source>
        <dbReference type="EMBL" id="THU85610.1"/>
    </source>
</evidence>
<dbReference type="SMART" id="SM00884">
    <property type="entry name" value="Cullin_Nedd8"/>
    <property type="match status" value="1"/>
</dbReference>
<dbReference type="InterPro" id="IPR019559">
    <property type="entry name" value="Cullin_neddylation_domain"/>
</dbReference>
<reference evidence="2 3" key="1">
    <citation type="journal article" date="2019" name="Nat. Ecol. Evol.">
        <title>Megaphylogeny resolves global patterns of mushroom evolution.</title>
        <authorList>
            <person name="Varga T."/>
            <person name="Krizsan K."/>
            <person name="Foldi C."/>
            <person name="Dima B."/>
            <person name="Sanchez-Garcia M."/>
            <person name="Sanchez-Ramirez S."/>
            <person name="Szollosi G.J."/>
            <person name="Szarkandi J.G."/>
            <person name="Papp V."/>
            <person name="Albert L."/>
            <person name="Andreopoulos W."/>
            <person name="Angelini C."/>
            <person name="Antonin V."/>
            <person name="Barry K.W."/>
            <person name="Bougher N.L."/>
            <person name="Buchanan P."/>
            <person name="Buyck B."/>
            <person name="Bense V."/>
            <person name="Catcheside P."/>
            <person name="Chovatia M."/>
            <person name="Cooper J."/>
            <person name="Damon W."/>
            <person name="Desjardin D."/>
            <person name="Finy P."/>
            <person name="Geml J."/>
            <person name="Haridas S."/>
            <person name="Hughes K."/>
            <person name="Justo A."/>
            <person name="Karasinski D."/>
            <person name="Kautmanova I."/>
            <person name="Kiss B."/>
            <person name="Kocsube S."/>
            <person name="Kotiranta H."/>
            <person name="LaButti K.M."/>
            <person name="Lechner B.E."/>
            <person name="Liimatainen K."/>
            <person name="Lipzen A."/>
            <person name="Lukacs Z."/>
            <person name="Mihaltcheva S."/>
            <person name="Morgado L.N."/>
            <person name="Niskanen T."/>
            <person name="Noordeloos M.E."/>
            <person name="Ohm R.A."/>
            <person name="Ortiz-Santana B."/>
            <person name="Ovrebo C."/>
            <person name="Racz N."/>
            <person name="Riley R."/>
            <person name="Savchenko A."/>
            <person name="Shiryaev A."/>
            <person name="Soop K."/>
            <person name="Spirin V."/>
            <person name="Szebenyi C."/>
            <person name="Tomsovsky M."/>
            <person name="Tulloss R.E."/>
            <person name="Uehling J."/>
            <person name="Grigoriev I.V."/>
            <person name="Vagvolgyi C."/>
            <person name="Papp T."/>
            <person name="Martin F.M."/>
            <person name="Miettinen O."/>
            <person name="Hibbett D.S."/>
            <person name="Nagy L.G."/>
        </authorList>
    </citation>
    <scope>NUCLEOTIDE SEQUENCE [LARGE SCALE GENOMIC DNA]</scope>
    <source>
        <strain evidence="2 3">CBS 962.96</strain>
    </source>
</reference>
<protein>
    <recommendedName>
        <fullName evidence="1">Cullin neddylation domain-containing protein</fullName>
    </recommendedName>
</protein>
<dbReference type="SUPFAM" id="SSF46785">
    <property type="entry name" value="Winged helix' DNA-binding domain"/>
    <property type="match status" value="1"/>
</dbReference>
<dbReference type="Proteomes" id="UP000297245">
    <property type="component" value="Unassembled WGS sequence"/>
</dbReference>
<feature type="domain" description="Cullin neddylation" evidence="1">
    <location>
        <begin position="17"/>
        <end position="83"/>
    </location>
</feature>